<accession>A0A3N1CNG4</accession>
<evidence type="ECO:0000313" key="3">
    <source>
        <dbReference type="EMBL" id="ROO82867.1"/>
    </source>
</evidence>
<dbReference type="SUPFAM" id="SSF50475">
    <property type="entry name" value="FMN-binding split barrel"/>
    <property type="match status" value="1"/>
</dbReference>
<dbReference type="InterPro" id="IPR002563">
    <property type="entry name" value="Flavin_Rdtase-like_dom"/>
</dbReference>
<protein>
    <submittedName>
        <fullName evidence="3">Flavin reductase (DIM6/NTAB) family NADH-FMN oxidoreductase RutF</fullName>
    </submittedName>
</protein>
<evidence type="ECO:0000313" key="4">
    <source>
        <dbReference type="Proteomes" id="UP000272400"/>
    </source>
</evidence>
<keyword evidence="1" id="KW-0560">Oxidoreductase</keyword>
<organism evidence="3 4">
    <name type="scientific">Actinocorallia herbida</name>
    <dbReference type="NCBI Taxonomy" id="58109"/>
    <lineage>
        <taxon>Bacteria</taxon>
        <taxon>Bacillati</taxon>
        <taxon>Actinomycetota</taxon>
        <taxon>Actinomycetes</taxon>
        <taxon>Streptosporangiales</taxon>
        <taxon>Thermomonosporaceae</taxon>
        <taxon>Actinocorallia</taxon>
    </lineage>
</organism>
<dbReference type="InterPro" id="IPR050268">
    <property type="entry name" value="NADH-dep_flavin_reductase"/>
</dbReference>
<dbReference type="OrthoDB" id="9792858at2"/>
<dbReference type="GO" id="GO:0010181">
    <property type="term" value="F:FMN binding"/>
    <property type="evidence" value="ECO:0007669"/>
    <property type="project" value="InterPro"/>
</dbReference>
<dbReference type="RefSeq" id="WP_123661835.1">
    <property type="nucleotide sequence ID" value="NZ_RJKE01000001.1"/>
</dbReference>
<name>A0A3N1CNG4_9ACTN</name>
<dbReference type="SMART" id="SM00903">
    <property type="entry name" value="Flavin_Reduct"/>
    <property type="match status" value="1"/>
</dbReference>
<dbReference type="Pfam" id="PF01613">
    <property type="entry name" value="Flavin_Reduct"/>
    <property type="match status" value="1"/>
</dbReference>
<dbReference type="Gene3D" id="2.30.110.10">
    <property type="entry name" value="Electron Transport, Fmn-binding Protein, Chain A"/>
    <property type="match status" value="1"/>
</dbReference>
<dbReference type="PANTHER" id="PTHR30466:SF1">
    <property type="entry name" value="FMN REDUCTASE (NADH) RUTF"/>
    <property type="match status" value="1"/>
</dbReference>
<dbReference type="PANTHER" id="PTHR30466">
    <property type="entry name" value="FLAVIN REDUCTASE"/>
    <property type="match status" value="1"/>
</dbReference>
<evidence type="ECO:0000259" key="2">
    <source>
        <dbReference type="SMART" id="SM00903"/>
    </source>
</evidence>
<gene>
    <name evidence="3" type="ORF">EDD29_0352</name>
</gene>
<dbReference type="InterPro" id="IPR012349">
    <property type="entry name" value="Split_barrel_FMN-bd"/>
</dbReference>
<dbReference type="AlphaFoldDB" id="A0A3N1CNG4"/>
<evidence type="ECO:0000256" key="1">
    <source>
        <dbReference type="ARBA" id="ARBA00023002"/>
    </source>
</evidence>
<feature type="domain" description="Flavin reductase like" evidence="2">
    <location>
        <begin position="13"/>
        <end position="160"/>
    </location>
</feature>
<sequence>MIPPDPAEFRRVAGRFTTGITIVTTVVEGVPHAMTMSAFTTVSLDPLLVLFCAEKKARFHDTVLGRETWAVSILGEHSEAASSWFATRGRPLEGQLDGWATHPGAVTGAPVFDEAIGALECRTHAVHDGGDHSIVVGEVLAVSLPSEGGPLLYDRGAYRALKPE</sequence>
<dbReference type="EMBL" id="RJKE01000001">
    <property type="protein sequence ID" value="ROO82867.1"/>
    <property type="molecule type" value="Genomic_DNA"/>
</dbReference>
<proteinExistence type="predicted"/>
<reference evidence="3 4" key="1">
    <citation type="submission" date="2018-11" db="EMBL/GenBank/DDBJ databases">
        <title>Sequencing the genomes of 1000 actinobacteria strains.</title>
        <authorList>
            <person name="Klenk H.-P."/>
        </authorList>
    </citation>
    <scope>NUCLEOTIDE SEQUENCE [LARGE SCALE GENOMIC DNA]</scope>
    <source>
        <strain evidence="3 4">DSM 44254</strain>
    </source>
</reference>
<dbReference type="GO" id="GO:0042602">
    <property type="term" value="F:riboflavin reductase (NADPH) activity"/>
    <property type="evidence" value="ECO:0007669"/>
    <property type="project" value="TreeGrafter"/>
</dbReference>
<comment type="caution">
    <text evidence="3">The sequence shown here is derived from an EMBL/GenBank/DDBJ whole genome shotgun (WGS) entry which is preliminary data.</text>
</comment>
<dbReference type="Proteomes" id="UP000272400">
    <property type="component" value="Unassembled WGS sequence"/>
</dbReference>
<keyword evidence="4" id="KW-1185">Reference proteome</keyword>